<dbReference type="EMBL" id="GL876978">
    <property type="protein sequence ID" value="KLU91866.1"/>
    <property type="molecule type" value="Genomic_DNA"/>
</dbReference>
<evidence type="ECO:0008006" key="4">
    <source>
        <dbReference type="Google" id="ProtNLM"/>
    </source>
</evidence>
<dbReference type="InterPro" id="IPR043519">
    <property type="entry name" value="NT_sf"/>
</dbReference>
<protein>
    <recommendedName>
        <fullName evidence="4">Thioredoxin reductase</fullName>
    </recommendedName>
</protein>
<dbReference type="EnsemblFungi" id="MAPG_10815T0">
    <property type="protein sequence ID" value="MAPG_10815T0"/>
    <property type="gene ID" value="MAPG_10815"/>
</dbReference>
<reference evidence="1" key="2">
    <citation type="submission" date="2010-05" db="EMBL/GenBank/DDBJ databases">
        <title>The Genome Sequence of Magnaporthe poae strain ATCC 64411.</title>
        <authorList>
            <consortium name="The Broad Institute Genome Sequencing Platform"/>
            <consortium name="Broad Institute Genome Sequencing Center for Infectious Disease"/>
            <person name="Ma L.-J."/>
            <person name="Dead R."/>
            <person name="Young S."/>
            <person name="Zeng Q."/>
            <person name="Koehrsen M."/>
            <person name="Alvarado L."/>
            <person name="Berlin A."/>
            <person name="Chapman S.B."/>
            <person name="Chen Z."/>
            <person name="Freedman E."/>
            <person name="Gellesch M."/>
            <person name="Goldberg J."/>
            <person name="Griggs A."/>
            <person name="Gujja S."/>
            <person name="Heilman E.R."/>
            <person name="Heiman D."/>
            <person name="Hepburn T."/>
            <person name="Howarth C."/>
            <person name="Jen D."/>
            <person name="Larson L."/>
            <person name="Mehta T."/>
            <person name="Neiman D."/>
            <person name="Pearson M."/>
            <person name="Roberts A."/>
            <person name="Saif S."/>
            <person name="Shea T."/>
            <person name="Shenoy N."/>
            <person name="Sisk P."/>
            <person name="Stolte C."/>
            <person name="Sykes S."/>
            <person name="Walk T."/>
            <person name="White J."/>
            <person name="Yandava C."/>
            <person name="Haas B."/>
            <person name="Nusbaum C."/>
            <person name="Birren B."/>
        </authorList>
    </citation>
    <scope>NUCLEOTIDE SEQUENCE</scope>
    <source>
        <strain evidence="1">ATCC 64411</strain>
    </source>
</reference>
<gene>
    <name evidence="1" type="ORF">MAPG_10815</name>
</gene>
<keyword evidence="3" id="KW-1185">Reference proteome</keyword>
<reference evidence="3" key="1">
    <citation type="submission" date="2010-05" db="EMBL/GenBank/DDBJ databases">
        <title>The genome sequence of Magnaporthe poae strain ATCC 64411.</title>
        <authorList>
            <person name="Ma L.-J."/>
            <person name="Dead R."/>
            <person name="Young S."/>
            <person name="Zeng Q."/>
            <person name="Koehrsen M."/>
            <person name="Alvarado L."/>
            <person name="Berlin A."/>
            <person name="Chapman S.B."/>
            <person name="Chen Z."/>
            <person name="Freedman E."/>
            <person name="Gellesch M."/>
            <person name="Goldberg J."/>
            <person name="Griggs A."/>
            <person name="Gujja S."/>
            <person name="Heilman E.R."/>
            <person name="Heiman D."/>
            <person name="Hepburn T."/>
            <person name="Howarth C."/>
            <person name="Jen D."/>
            <person name="Larson L."/>
            <person name="Mehta T."/>
            <person name="Neiman D."/>
            <person name="Pearson M."/>
            <person name="Roberts A."/>
            <person name="Saif S."/>
            <person name="Shea T."/>
            <person name="Shenoy N."/>
            <person name="Sisk P."/>
            <person name="Stolte C."/>
            <person name="Sykes S."/>
            <person name="Walk T."/>
            <person name="White J."/>
            <person name="Yandava C."/>
            <person name="Haas B."/>
            <person name="Nusbaum C."/>
            <person name="Birren B."/>
        </authorList>
    </citation>
    <scope>NUCLEOTIDE SEQUENCE [LARGE SCALE GENOMIC DNA]</scope>
    <source>
        <strain evidence="3">ATCC 64411 / 73-15</strain>
    </source>
</reference>
<name>A0A0C4EDL1_MAGP6</name>
<reference evidence="2" key="5">
    <citation type="submission" date="2015-06" db="UniProtKB">
        <authorList>
            <consortium name="EnsemblFungi"/>
        </authorList>
    </citation>
    <scope>IDENTIFICATION</scope>
    <source>
        <strain evidence="2">ATCC 64411</strain>
    </source>
</reference>
<sequence>MVHLSEEFVASIARALNKARVPCVLWGHYLLNVHGVPSIIASIDFVVPDEDLTHGANALTDVTCLAECPNPAGCITSSEARPTPPPAFHKHVQDSDITVGLFPQSETLWFLPPIDSALLSPAGDKLPCQFTLASHQSTLPPWRPGRGAGVFKPGHHPIVVPRSHILLEAFLRLYARNVGKRIGSFGMAMIGYMEGYVDDDGLLDAGLLPEPLRGFYKELHDENMTKPVRQWTRELREALGVVSEEGEDDYT</sequence>
<evidence type="ECO:0000313" key="3">
    <source>
        <dbReference type="Proteomes" id="UP000011715"/>
    </source>
</evidence>
<dbReference type="OMA" id="HYMSWAS"/>
<dbReference type="eggNOG" id="ENOG502SNZF">
    <property type="taxonomic scope" value="Eukaryota"/>
</dbReference>
<proteinExistence type="predicted"/>
<organism evidence="2 3">
    <name type="scientific">Magnaporthiopsis poae (strain ATCC 64411 / 73-15)</name>
    <name type="common">Kentucky bluegrass fungus</name>
    <name type="synonym">Magnaporthe poae</name>
    <dbReference type="NCBI Taxonomy" id="644358"/>
    <lineage>
        <taxon>Eukaryota</taxon>
        <taxon>Fungi</taxon>
        <taxon>Dikarya</taxon>
        <taxon>Ascomycota</taxon>
        <taxon>Pezizomycotina</taxon>
        <taxon>Sordariomycetes</taxon>
        <taxon>Sordariomycetidae</taxon>
        <taxon>Magnaporthales</taxon>
        <taxon>Magnaporthaceae</taxon>
        <taxon>Magnaporthiopsis</taxon>
    </lineage>
</organism>
<dbReference type="EMBL" id="ADBL01002671">
    <property type="status" value="NOT_ANNOTATED_CDS"/>
    <property type="molecule type" value="Genomic_DNA"/>
</dbReference>
<evidence type="ECO:0000313" key="2">
    <source>
        <dbReference type="EnsemblFungi" id="MAPG_10815T0"/>
    </source>
</evidence>
<dbReference type="AlphaFoldDB" id="A0A0C4EDL1"/>
<reference evidence="1" key="3">
    <citation type="submission" date="2011-03" db="EMBL/GenBank/DDBJ databases">
        <title>Annotation of Magnaporthe poae ATCC 64411.</title>
        <authorList>
            <person name="Ma L.-J."/>
            <person name="Dead R."/>
            <person name="Young S.K."/>
            <person name="Zeng Q."/>
            <person name="Gargeya S."/>
            <person name="Fitzgerald M."/>
            <person name="Haas B."/>
            <person name="Abouelleil A."/>
            <person name="Alvarado L."/>
            <person name="Arachchi H.M."/>
            <person name="Berlin A."/>
            <person name="Brown A."/>
            <person name="Chapman S.B."/>
            <person name="Chen Z."/>
            <person name="Dunbar C."/>
            <person name="Freedman E."/>
            <person name="Gearin G."/>
            <person name="Gellesch M."/>
            <person name="Goldberg J."/>
            <person name="Griggs A."/>
            <person name="Gujja S."/>
            <person name="Heiman D."/>
            <person name="Howarth C."/>
            <person name="Larson L."/>
            <person name="Lui A."/>
            <person name="MacDonald P.J.P."/>
            <person name="Mehta T."/>
            <person name="Montmayeur A."/>
            <person name="Murphy C."/>
            <person name="Neiman D."/>
            <person name="Pearson M."/>
            <person name="Priest M."/>
            <person name="Roberts A."/>
            <person name="Saif S."/>
            <person name="Shea T."/>
            <person name="Shenoy N."/>
            <person name="Sisk P."/>
            <person name="Stolte C."/>
            <person name="Sykes S."/>
            <person name="Yandava C."/>
            <person name="Wortman J."/>
            <person name="Nusbaum C."/>
            <person name="Birren B."/>
        </authorList>
    </citation>
    <scope>NUCLEOTIDE SEQUENCE</scope>
    <source>
        <strain evidence="1">ATCC 64411</strain>
    </source>
</reference>
<dbReference type="VEuPathDB" id="FungiDB:MAPG_10815"/>
<dbReference type="SUPFAM" id="SSF81301">
    <property type="entry name" value="Nucleotidyltransferase"/>
    <property type="match status" value="1"/>
</dbReference>
<accession>A0A0C4EDL1</accession>
<reference evidence="2" key="4">
    <citation type="journal article" date="2015" name="G3 (Bethesda)">
        <title>Genome sequences of three phytopathogenic species of the Magnaporthaceae family of fungi.</title>
        <authorList>
            <person name="Okagaki L.H."/>
            <person name="Nunes C.C."/>
            <person name="Sailsbery J."/>
            <person name="Clay B."/>
            <person name="Brown D."/>
            <person name="John T."/>
            <person name="Oh Y."/>
            <person name="Young N."/>
            <person name="Fitzgerald M."/>
            <person name="Haas B.J."/>
            <person name="Zeng Q."/>
            <person name="Young S."/>
            <person name="Adiconis X."/>
            <person name="Fan L."/>
            <person name="Levin J.Z."/>
            <person name="Mitchell T.K."/>
            <person name="Okubara P.A."/>
            <person name="Farman M.L."/>
            <person name="Kohn L.M."/>
            <person name="Birren B."/>
            <person name="Ma L.-J."/>
            <person name="Dean R.A."/>
        </authorList>
    </citation>
    <scope>NUCLEOTIDE SEQUENCE</scope>
    <source>
        <strain evidence="2">ATCC 64411 / 73-15</strain>
    </source>
</reference>
<evidence type="ECO:0000313" key="1">
    <source>
        <dbReference type="EMBL" id="KLU91866.1"/>
    </source>
</evidence>
<dbReference type="Proteomes" id="UP000011715">
    <property type="component" value="Unassembled WGS sequence"/>
</dbReference>
<dbReference type="OrthoDB" id="4499271at2759"/>